<accession>A0A9J6BA15</accession>
<dbReference type="Proteomes" id="UP001107558">
    <property type="component" value="Chromosome 4"/>
</dbReference>
<reference evidence="1" key="1">
    <citation type="submission" date="2021-03" db="EMBL/GenBank/DDBJ databases">
        <title>Chromosome level genome of the anhydrobiotic midge Polypedilum vanderplanki.</title>
        <authorList>
            <person name="Yoshida Y."/>
            <person name="Kikawada T."/>
            <person name="Gusev O."/>
        </authorList>
    </citation>
    <scope>NUCLEOTIDE SEQUENCE</scope>
    <source>
        <strain evidence="1">NIAS01</strain>
        <tissue evidence="1">Whole body or cell culture</tissue>
    </source>
</reference>
<organism evidence="1 2">
    <name type="scientific">Polypedilum vanderplanki</name>
    <name type="common">Sleeping chironomid midge</name>
    <dbReference type="NCBI Taxonomy" id="319348"/>
    <lineage>
        <taxon>Eukaryota</taxon>
        <taxon>Metazoa</taxon>
        <taxon>Ecdysozoa</taxon>
        <taxon>Arthropoda</taxon>
        <taxon>Hexapoda</taxon>
        <taxon>Insecta</taxon>
        <taxon>Pterygota</taxon>
        <taxon>Neoptera</taxon>
        <taxon>Endopterygota</taxon>
        <taxon>Diptera</taxon>
        <taxon>Nematocera</taxon>
        <taxon>Chironomoidea</taxon>
        <taxon>Chironomidae</taxon>
        <taxon>Chironominae</taxon>
        <taxon>Polypedilum</taxon>
        <taxon>Polypedilum</taxon>
    </lineage>
</organism>
<dbReference type="AlphaFoldDB" id="A0A9J6BA15"/>
<dbReference type="EMBL" id="JADBJN010000004">
    <property type="protein sequence ID" value="KAG5666652.1"/>
    <property type="molecule type" value="Genomic_DNA"/>
</dbReference>
<sequence>MFSVVEFKSDKTISVIQNNWMTDSAHTYFPPSKSYLKSIKKNCEPNKVKWPLFEMKTLAEFESLENAQIYAKQVSDFENTADEAEFRDKKAEKRKHPVNYNDNFDLNAKVKNIKMTSAIKAIANQKSALNDVSSVEEFLEEYQNDDVPTVTETQEIYNSYVIDKPYQDEILA</sequence>
<proteinExistence type="predicted"/>
<comment type="caution">
    <text evidence="1">The sequence shown here is derived from an EMBL/GenBank/DDBJ whole genome shotgun (WGS) entry which is preliminary data.</text>
</comment>
<evidence type="ECO:0000313" key="2">
    <source>
        <dbReference type="Proteomes" id="UP001107558"/>
    </source>
</evidence>
<gene>
    <name evidence="1" type="ORF">PVAND_014668</name>
</gene>
<dbReference type="OrthoDB" id="7585194at2759"/>
<keyword evidence="2" id="KW-1185">Reference proteome</keyword>
<evidence type="ECO:0000313" key="1">
    <source>
        <dbReference type="EMBL" id="KAG5666652.1"/>
    </source>
</evidence>
<name>A0A9J6BA15_POLVA</name>
<protein>
    <submittedName>
        <fullName evidence="1">Uncharacterized protein</fullName>
    </submittedName>
</protein>